<dbReference type="PANTHER" id="PTHR43761">
    <property type="entry name" value="D-ISOMER SPECIFIC 2-HYDROXYACID DEHYDROGENASE FAMILY PROTEIN (AFU_ORTHOLOGUE AFUA_1G13630)"/>
    <property type="match status" value="1"/>
</dbReference>
<evidence type="ECO:0000259" key="6">
    <source>
        <dbReference type="Pfam" id="PF02826"/>
    </source>
</evidence>
<dbReference type="RefSeq" id="WP_225699465.1">
    <property type="nucleotide sequence ID" value="NZ_JAIXNE010000006.1"/>
</dbReference>
<dbReference type="Proteomes" id="UP001139409">
    <property type="component" value="Unassembled WGS sequence"/>
</dbReference>
<dbReference type="EMBL" id="JAIXNE010000006">
    <property type="protein sequence ID" value="MCA6078609.1"/>
    <property type="molecule type" value="Genomic_DNA"/>
</dbReference>
<organism evidence="7 8">
    <name type="scientific">Fulvivirga sedimenti</name>
    <dbReference type="NCBI Taxonomy" id="2879465"/>
    <lineage>
        <taxon>Bacteria</taxon>
        <taxon>Pseudomonadati</taxon>
        <taxon>Bacteroidota</taxon>
        <taxon>Cytophagia</taxon>
        <taxon>Cytophagales</taxon>
        <taxon>Fulvivirgaceae</taxon>
        <taxon>Fulvivirga</taxon>
    </lineage>
</organism>
<comment type="similarity">
    <text evidence="1 4">Belongs to the D-isomer specific 2-hydroxyacid dehydrogenase family.</text>
</comment>
<comment type="caution">
    <text evidence="7">The sequence shown here is derived from an EMBL/GenBank/DDBJ whole genome shotgun (WGS) entry which is preliminary data.</text>
</comment>
<dbReference type="Gene3D" id="3.40.50.720">
    <property type="entry name" value="NAD(P)-binding Rossmann-like Domain"/>
    <property type="match status" value="2"/>
</dbReference>
<reference evidence="7" key="1">
    <citation type="submission" date="2021-09" db="EMBL/GenBank/DDBJ databases">
        <title>Fulvivirga sp. isolated from coastal sediment.</title>
        <authorList>
            <person name="Yu H."/>
        </authorList>
    </citation>
    <scope>NUCLEOTIDE SEQUENCE</scope>
    <source>
        <strain evidence="7">1062</strain>
    </source>
</reference>
<keyword evidence="3" id="KW-0520">NAD</keyword>
<dbReference type="GO" id="GO:0016616">
    <property type="term" value="F:oxidoreductase activity, acting on the CH-OH group of donors, NAD or NADP as acceptor"/>
    <property type="evidence" value="ECO:0007669"/>
    <property type="project" value="InterPro"/>
</dbReference>
<dbReference type="PANTHER" id="PTHR43761:SF1">
    <property type="entry name" value="D-ISOMER SPECIFIC 2-HYDROXYACID DEHYDROGENASE CATALYTIC DOMAIN-CONTAINING PROTEIN-RELATED"/>
    <property type="match status" value="1"/>
</dbReference>
<sequence>MQKIVVLDGHTLNPDDMSWEPLQELGDVTVYPRTGPGDVIKRSENADALIINKIKMTREVIQALPRLSYIGLMATGFDNVNTEAARESGICVTNVPGYSTPSVAQHTFALILQLSNRVALHNQSVHEMEWVRSADFSYYKHPIPELYGKTIGLVGYGAISSSVEKIAHAFGMRILIASEHADKAEFGRIVSLEELFESSDIVSLHTALTPKTAGMVNAELIGRMKPAAWLINTARGGLINEKDLSDALHENRIAAAAVDVLSKEPPDEDNPLLTAPRCIITPHISWASVESRQRLMAALIENLKAFQAGERLNVIN</sequence>
<proteinExistence type="inferred from homology"/>
<keyword evidence="8" id="KW-1185">Reference proteome</keyword>
<evidence type="ECO:0000256" key="4">
    <source>
        <dbReference type="RuleBase" id="RU003719"/>
    </source>
</evidence>
<dbReference type="AlphaFoldDB" id="A0A9X1HUM4"/>
<dbReference type="InterPro" id="IPR050418">
    <property type="entry name" value="D-iso_2-hydroxyacid_DH_PdxB"/>
</dbReference>
<accession>A0A9X1HUM4</accession>
<dbReference type="SUPFAM" id="SSF51735">
    <property type="entry name" value="NAD(P)-binding Rossmann-fold domains"/>
    <property type="match status" value="1"/>
</dbReference>
<name>A0A9X1HUM4_9BACT</name>
<keyword evidence="2 4" id="KW-0560">Oxidoreductase</keyword>
<evidence type="ECO:0000256" key="1">
    <source>
        <dbReference type="ARBA" id="ARBA00005854"/>
    </source>
</evidence>
<dbReference type="InterPro" id="IPR036291">
    <property type="entry name" value="NAD(P)-bd_dom_sf"/>
</dbReference>
<dbReference type="InterPro" id="IPR006140">
    <property type="entry name" value="D-isomer_DH_NAD-bd"/>
</dbReference>
<dbReference type="SUPFAM" id="SSF52283">
    <property type="entry name" value="Formate/glycerate dehydrogenase catalytic domain-like"/>
    <property type="match status" value="1"/>
</dbReference>
<dbReference type="InterPro" id="IPR006139">
    <property type="entry name" value="D-isomer_2_OHA_DH_cat_dom"/>
</dbReference>
<dbReference type="CDD" id="cd12162">
    <property type="entry name" value="2-Hacid_dh_4"/>
    <property type="match status" value="1"/>
</dbReference>
<evidence type="ECO:0000313" key="8">
    <source>
        <dbReference type="Proteomes" id="UP001139409"/>
    </source>
</evidence>
<evidence type="ECO:0000256" key="2">
    <source>
        <dbReference type="ARBA" id="ARBA00023002"/>
    </source>
</evidence>
<dbReference type="GO" id="GO:0051287">
    <property type="term" value="F:NAD binding"/>
    <property type="evidence" value="ECO:0007669"/>
    <property type="project" value="InterPro"/>
</dbReference>
<evidence type="ECO:0000313" key="7">
    <source>
        <dbReference type="EMBL" id="MCA6078609.1"/>
    </source>
</evidence>
<protein>
    <submittedName>
        <fullName evidence="7">D-2-hydroxyacid dehydrogenase</fullName>
    </submittedName>
</protein>
<dbReference type="Pfam" id="PF00389">
    <property type="entry name" value="2-Hacid_dh"/>
    <property type="match status" value="1"/>
</dbReference>
<evidence type="ECO:0000259" key="5">
    <source>
        <dbReference type="Pfam" id="PF00389"/>
    </source>
</evidence>
<dbReference type="Pfam" id="PF02826">
    <property type="entry name" value="2-Hacid_dh_C"/>
    <property type="match status" value="1"/>
</dbReference>
<feature type="domain" description="D-isomer specific 2-hydroxyacid dehydrogenase NAD-binding" evidence="6">
    <location>
        <begin position="108"/>
        <end position="285"/>
    </location>
</feature>
<evidence type="ECO:0000256" key="3">
    <source>
        <dbReference type="ARBA" id="ARBA00023027"/>
    </source>
</evidence>
<gene>
    <name evidence="7" type="ORF">LDX50_27290</name>
</gene>
<feature type="domain" description="D-isomer specific 2-hydroxyacid dehydrogenase catalytic" evidence="5">
    <location>
        <begin position="15"/>
        <end position="312"/>
    </location>
</feature>